<dbReference type="AlphaFoldDB" id="A0A645J907"/>
<feature type="compositionally biased region" description="Polar residues" evidence="1">
    <location>
        <begin position="89"/>
        <end position="101"/>
    </location>
</feature>
<name>A0A645J907_9ZZZZ</name>
<protein>
    <submittedName>
        <fullName evidence="2">Uncharacterized protein</fullName>
    </submittedName>
</protein>
<reference evidence="2" key="1">
    <citation type="submission" date="2019-08" db="EMBL/GenBank/DDBJ databases">
        <authorList>
            <person name="Kucharzyk K."/>
            <person name="Murdoch R.W."/>
            <person name="Higgins S."/>
            <person name="Loffler F."/>
        </authorList>
    </citation>
    <scope>NUCLEOTIDE SEQUENCE</scope>
</reference>
<comment type="caution">
    <text evidence="2">The sequence shown here is derived from an EMBL/GenBank/DDBJ whole genome shotgun (WGS) entry which is preliminary data.</text>
</comment>
<dbReference type="EMBL" id="VSSQ01133784">
    <property type="protein sequence ID" value="MPN59602.1"/>
    <property type="molecule type" value="Genomic_DNA"/>
</dbReference>
<organism evidence="2">
    <name type="scientific">bioreactor metagenome</name>
    <dbReference type="NCBI Taxonomy" id="1076179"/>
    <lineage>
        <taxon>unclassified sequences</taxon>
        <taxon>metagenomes</taxon>
        <taxon>ecological metagenomes</taxon>
    </lineage>
</organism>
<sequence length="162" mass="16873">MNAVGTQFTERCGVQLAQTGVGRRDQIAAVRQSYAQVARTTAAEAAHKQRTTVVHQLFAELLFVKLTHHADSCAVKKKSSSPKLPDFSASASGGSAENTHGTPGAMALPTVSRVTCNASTTVPDVSPPATIKLFTPAACSLAVSLAKVCSIARLARCSPYSC</sequence>
<accession>A0A645J907</accession>
<evidence type="ECO:0000313" key="2">
    <source>
        <dbReference type="EMBL" id="MPN59602.1"/>
    </source>
</evidence>
<gene>
    <name evidence="2" type="ORF">SDC9_207323</name>
</gene>
<feature type="region of interest" description="Disordered" evidence="1">
    <location>
        <begin position="77"/>
        <end position="104"/>
    </location>
</feature>
<evidence type="ECO:0000256" key="1">
    <source>
        <dbReference type="SAM" id="MobiDB-lite"/>
    </source>
</evidence>
<proteinExistence type="predicted"/>